<proteinExistence type="predicted"/>
<protein>
    <submittedName>
        <fullName evidence="2">Uncharacterized protein</fullName>
    </submittedName>
</protein>
<keyword evidence="3" id="KW-1185">Reference proteome</keyword>
<feature type="region of interest" description="Disordered" evidence="1">
    <location>
        <begin position="36"/>
        <end position="59"/>
    </location>
</feature>
<gene>
    <name evidence="2" type="ORF">VW23_021010</name>
</gene>
<sequence length="59" mass="6030">MVTVAGVLPLTCEPSTVLLIEFLSVPDAGRLMEQASPGNGASMAAKATTLAPSRLTGRM</sequence>
<accession>A0A1E5XPG5</accession>
<evidence type="ECO:0000256" key="1">
    <source>
        <dbReference type="SAM" id="MobiDB-lite"/>
    </source>
</evidence>
<evidence type="ECO:0000313" key="2">
    <source>
        <dbReference type="EMBL" id="OEO30483.1"/>
    </source>
</evidence>
<dbReference type="EMBL" id="LAJE02000203">
    <property type="protein sequence ID" value="OEO30483.1"/>
    <property type="molecule type" value="Genomic_DNA"/>
</dbReference>
<reference evidence="2 3" key="1">
    <citation type="journal article" date="2015" name="Genome Announc.">
        <title>Genome Assemblies of Three Soil-Associated Devosia species: D. insulae, D. limi, and D. soli.</title>
        <authorList>
            <person name="Hassan Y.I."/>
            <person name="Lepp D."/>
            <person name="Zhou T."/>
        </authorList>
    </citation>
    <scope>NUCLEOTIDE SEQUENCE [LARGE SCALE GENOMIC DNA]</scope>
    <source>
        <strain evidence="2 3">DS-56</strain>
    </source>
</reference>
<dbReference type="Proteomes" id="UP000095463">
    <property type="component" value="Unassembled WGS sequence"/>
</dbReference>
<comment type="caution">
    <text evidence="2">The sequence shown here is derived from an EMBL/GenBank/DDBJ whole genome shotgun (WGS) entry which is preliminary data.</text>
</comment>
<organism evidence="2 3">
    <name type="scientific">Devosia insulae DS-56</name>
    <dbReference type="NCBI Taxonomy" id="1116389"/>
    <lineage>
        <taxon>Bacteria</taxon>
        <taxon>Pseudomonadati</taxon>
        <taxon>Pseudomonadota</taxon>
        <taxon>Alphaproteobacteria</taxon>
        <taxon>Hyphomicrobiales</taxon>
        <taxon>Devosiaceae</taxon>
        <taxon>Devosia</taxon>
    </lineage>
</organism>
<evidence type="ECO:0000313" key="3">
    <source>
        <dbReference type="Proteomes" id="UP000095463"/>
    </source>
</evidence>
<dbReference type="AlphaFoldDB" id="A0A1E5XPG5"/>
<name>A0A1E5XPG5_9HYPH</name>